<dbReference type="InterPro" id="IPR001387">
    <property type="entry name" value="Cro/C1-type_HTH"/>
</dbReference>
<dbReference type="CDD" id="cd00093">
    <property type="entry name" value="HTH_XRE"/>
    <property type="match status" value="1"/>
</dbReference>
<dbReference type="RefSeq" id="WP_034532547.1">
    <property type="nucleotide sequence ID" value="NZ_BAABVW010000105.1"/>
</dbReference>
<dbReference type="InterPro" id="IPR010982">
    <property type="entry name" value="Lambda_DNA-bd_dom_sf"/>
</dbReference>
<dbReference type="GO" id="GO:0003677">
    <property type="term" value="F:DNA binding"/>
    <property type="evidence" value="ECO:0007669"/>
    <property type="project" value="InterPro"/>
</dbReference>
<dbReference type="SUPFAM" id="SSF47413">
    <property type="entry name" value="lambda repressor-like DNA-binding domains"/>
    <property type="match status" value="1"/>
</dbReference>
<dbReference type="eggNOG" id="COG1476">
    <property type="taxonomic scope" value="Bacteria"/>
</dbReference>
<organism evidence="3 5">
    <name type="scientific">Apilactobacillus kunkeei</name>
    <dbReference type="NCBI Taxonomy" id="148814"/>
    <lineage>
        <taxon>Bacteria</taxon>
        <taxon>Bacillati</taxon>
        <taxon>Bacillota</taxon>
        <taxon>Bacilli</taxon>
        <taxon>Lactobacillales</taxon>
        <taxon>Lactobacillaceae</taxon>
        <taxon>Apilactobacillus</taxon>
    </lineage>
</organism>
<gene>
    <name evidence="2" type="ORF">APS55_00460</name>
    <name evidence="3" type="ORF">FF306_00184</name>
</gene>
<dbReference type="KEGG" id="lku:APS55_00460"/>
<evidence type="ECO:0000259" key="1">
    <source>
        <dbReference type="PROSITE" id="PS50943"/>
    </source>
</evidence>
<evidence type="ECO:0000313" key="3">
    <source>
        <dbReference type="EMBL" id="GAT90091.1"/>
    </source>
</evidence>
<accession>A0A087EMX3</accession>
<dbReference type="EMBL" id="BDDX01000001">
    <property type="protein sequence ID" value="GAT90091.1"/>
    <property type="molecule type" value="Genomic_DNA"/>
</dbReference>
<evidence type="ECO:0000313" key="2">
    <source>
        <dbReference type="EMBL" id="ALJ30800.1"/>
    </source>
</evidence>
<dbReference type="PROSITE" id="PS50943">
    <property type="entry name" value="HTH_CROC1"/>
    <property type="match status" value="1"/>
</dbReference>
<evidence type="ECO:0000313" key="5">
    <source>
        <dbReference type="Proteomes" id="UP000186588"/>
    </source>
</evidence>
<dbReference type="Gene3D" id="1.10.260.40">
    <property type="entry name" value="lambda repressor-like DNA-binding domains"/>
    <property type="match status" value="1"/>
</dbReference>
<evidence type="ECO:0000313" key="4">
    <source>
        <dbReference type="Proteomes" id="UP000067203"/>
    </source>
</evidence>
<name>A0A087EMX3_9LACO</name>
<reference evidence="3 5" key="3">
    <citation type="journal article" date="2016" name="Syst. Appl. Microbiol.">
        <title>Genomic characterization of a fructophilic bee symbiont Lactobacillus kunkeei reveals its niche-specific adaptation.</title>
        <authorList>
            <person name="Maeno S."/>
            <person name="Tanizawa Y."/>
            <person name="Kanesaki Y."/>
            <person name="Kubota E."/>
            <person name="Kumar H."/>
            <person name="Dicks L."/>
            <person name="Salminen S."/>
            <person name="Nakagawa J."/>
            <person name="Arita M."/>
            <person name="Endo A."/>
        </authorList>
    </citation>
    <scope>NUCLEOTIDE SEQUENCE [LARGE SCALE GENOMIC DNA]</scope>
    <source>
        <strain evidence="3 5">FF30-6</strain>
    </source>
</reference>
<dbReference type="Proteomes" id="UP000067203">
    <property type="component" value="Chromosome"/>
</dbReference>
<feature type="domain" description="HTH cro/C1-type" evidence="1">
    <location>
        <begin position="20"/>
        <end position="74"/>
    </location>
</feature>
<proteinExistence type="predicted"/>
<protein>
    <recommendedName>
        <fullName evidence="1">HTH cro/C1-type domain-containing protein</fullName>
    </recommendedName>
</protein>
<reference evidence="4" key="1">
    <citation type="submission" date="2015-10" db="EMBL/GenBank/DDBJ databases">
        <title>Bioinformatic analysis of the first complete genome sequence of Lactobacillus kunkeei strain MP2, an Apis mellifera gut isolate.</title>
        <authorList>
            <person name="Asenjo F."/>
            <person name="Olmos A."/>
            <person name="Henriquez-Piskulich P."/>
            <person name="Aldea P."/>
            <person name="Ugalde J.A."/>
            <person name="Trombert A.N."/>
        </authorList>
    </citation>
    <scope>NUCLEOTIDE SEQUENCE [LARGE SCALE GENOMIC DNA]</scope>
    <source>
        <strain evidence="4">MP2</strain>
    </source>
</reference>
<dbReference type="Proteomes" id="UP000186588">
    <property type="component" value="Unassembled WGS sequence"/>
</dbReference>
<sequence length="77" mass="9201">MTEAIKNSIKHDFVKKRTNLRRLRLANEITVDQMAKAINVSSRQYSLKERGKYPFKDYEMLIIAEIFNMTVQKLFFE</sequence>
<reference evidence="2 4" key="2">
    <citation type="journal article" date="2016" name="PeerJ">
        <title>Genome sequencing and analysis of the first complete genome of Lactobacillus kunkeei strain MP2, an Apis mellifera gut isolate.</title>
        <authorList>
            <person name="Asenjo F."/>
            <person name="Olmos A."/>
            <person name="Henriquez-Piskulich P."/>
            <person name="Polanco V."/>
            <person name="Aldea P."/>
            <person name="Ugalde J.A."/>
            <person name="Trombert A.N."/>
        </authorList>
    </citation>
    <scope>NUCLEOTIDE SEQUENCE [LARGE SCALE GENOMIC DNA]</scope>
    <source>
        <strain evidence="2 4">MP2</strain>
    </source>
</reference>
<dbReference type="AlphaFoldDB" id="A0A087EMX3"/>
<dbReference type="EMBL" id="CP012920">
    <property type="protein sequence ID" value="ALJ30800.1"/>
    <property type="molecule type" value="Genomic_DNA"/>
</dbReference>
<dbReference type="Pfam" id="PF01381">
    <property type="entry name" value="HTH_3"/>
    <property type="match status" value="1"/>
</dbReference>
<dbReference type="OrthoDB" id="9785285at2"/>
<dbReference type="SMART" id="SM00530">
    <property type="entry name" value="HTH_XRE"/>
    <property type="match status" value="1"/>
</dbReference>